<dbReference type="STRING" id="1231623.Tasa_004_006"/>
<dbReference type="PANTHER" id="PTHR37422">
    <property type="entry name" value="TEICHURONIC ACID BIOSYNTHESIS PROTEIN TUAE"/>
    <property type="match status" value="1"/>
</dbReference>
<dbReference type="RefSeq" id="WP_148505789.1">
    <property type="nucleotide sequence ID" value="NZ_BALE01000004.1"/>
</dbReference>
<dbReference type="Proteomes" id="UP000032679">
    <property type="component" value="Unassembled WGS sequence"/>
</dbReference>
<feature type="transmembrane region" description="Helical" evidence="5">
    <location>
        <begin position="118"/>
        <end position="145"/>
    </location>
</feature>
<evidence type="ECO:0000313" key="8">
    <source>
        <dbReference type="Proteomes" id="UP000032679"/>
    </source>
</evidence>
<feature type="domain" description="O-antigen ligase-related" evidence="6">
    <location>
        <begin position="200"/>
        <end position="357"/>
    </location>
</feature>
<dbReference type="InterPro" id="IPR007016">
    <property type="entry name" value="O-antigen_ligase-rel_domated"/>
</dbReference>
<organism evidence="7 8">
    <name type="scientific">Tanticharoenia sakaeratensis NBRC 103193</name>
    <dbReference type="NCBI Taxonomy" id="1231623"/>
    <lineage>
        <taxon>Bacteria</taxon>
        <taxon>Pseudomonadati</taxon>
        <taxon>Pseudomonadota</taxon>
        <taxon>Alphaproteobacteria</taxon>
        <taxon>Acetobacterales</taxon>
        <taxon>Acetobacteraceae</taxon>
        <taxon>Tanticharoenia</taxon>
    </lineage>
</organism>
<feature type="transmembrane region" description="Helical" evidence="5">
    <location>
        <begin position="191"/>
        <end position="209"/>
    </location>
</feature>
<accession>A0A0D6MHG7</accession>
<keyword evidence="8" id="KW-1185">Reference proteome</keyword>
<evidence type="ECO:0000256" key="4">
    <source>
        <dbReference type="ARBA" id="ARBA00023136"/>
    </source>
</evidence>
<evidence type="ECO:0000256" key="5">
    <source>
        <dbReference type="SAM" id="Phobius"/>
    </source>
</evidence>
<evidence type="ECO:0000313" key="7">
    <source>
        <dbReference type="EMBL" id="GAN52941.1"/>
    </source>
</evidence>
<dbReference type="OrthoDB" id="5801261at2"/>
<keyword evidence="4 5" id="KW-0472">Membrane</keyword>
<protein>
    <recommendedName>
        <fullName evidence="6">O-antigen ligase-related domain-containing protein</fullName>
    </recommendedName>
</protein>
<dbReference type="EMBL" id="BALE01000004">
    <property type="protein sequence ID" value="GAN52941.1"/>
    <property type="molecule type" value="Genomic_DNA"/>
</dbReference>
<feature type="transmembrane region" description="Helical" evidence="5">
    <location>
        <begin position="86"/>
        <end position="106"/>
    </location>
</feature>
<dbReference type="AlphaFoldDB" id="A0A0D6MHG7"/>
<evidence type="ECO:0000256" key="2">
    <source>
        <dbReference type="ARBA" id="ARBA00022692"/>
    </source>
</evidence>
<keyword evidence="2 5" id="KW-0812">Transmembrane</keyword>
<reference evidence="7 8" key="1">
    <citation type="submission" date="2012-10" db="EMBL/GenBank/DDBJ databases">
        <title>Genome sequencing of Tanticharoenia sakaeratensis NBRC 103193.</title>
        <authorList>
            <person name="Azuma Y."/>
            <person name="Hadano H."/>
            <person name="Hirakawa H."/>
            <person name="Matsushita K."/>
        </authorList>
    </citation>
    <scope>NUCLEOTIDE SEQUENCE [LARGE SCALE GENOMIC DNA]</scope>
    <source>
        <strain evidence="7 8">NBRC 103193</strain>
    </source>
</reference>
<feature type="transmembrane region" description="Helical" evidence="5">
    <location>
        <begin position="348"/>
        <end position="368"/>
    </location>
</feature>
<gene>
    <name evidence="7" type="ORF">Tasa_004_006</name>
</gene>
<dbReference type="Pfam" id="PF04932">
    <property type="entry name" value="Wzy_C"/>
    <property type="match status" value="1"/>
</dbReference>
<dbReference type="PANTHER" id="PTHR37422:SF21">
    <property type="entry name" value="EXOQ-LIKE PROTEIN"/>
    <property type="match status" value="1"/>
</dbReference>
<feature type="transmembrane region" description="Helical" evidence="5">
    <location>
        <begin position="403"/>
        <end position="422"/>
    </location>
</feature>
<feature type="transmembrane region" description="Helical" evidence="5">
    <location>
        <begin position="215"/>
        <end position="231"/>
    </location>
</feature>
<dbReference type="GO" id="GO:0016020">
    <property type="term" value="C:membrane"/>
    <property type="evidence" value="ECO:0007669"/>
    <property type="project" value="UniProtKB-SubCell"/>
</dbReference>
<keyword evidence="3 5" id="KW-1133">Transmembrane helix</keyword>
<name>A0A0D6MHG7_9PROT</name>
<evidence type="ECO:0000256" key="1">
    <source>
        <dbReference type="ARBA" id="ARBA00004141"/>
    </source>
</evidence>
<evidence type="ECO:0000256" key="3">
    <source>
        <dbReference type="ARBA" id="ARBA00022989"/>
    </source>
</evidence>
<evidence type="ECO:0000259" key="6">
    <source>
        <dbReference type="Pfam" id="PF04932"/>
    </source>
</evidence>
<dbReference type="InterPro" id="IPR051533">
    <property type="entry name" value="WaaL-like"/>
</dbReference>
<proteinExistence type="predicted"/>
<comment type="caution">
    <text evidence="7">The sequence shown here is derived from an EMBL/GenBank/DDBJ whole genome shotgun (WGS) entry which is preliminary data.</text>
</comment>
<feature type="transmembrane region" description="Helical" evidence="5">
    <location>
        <begin position="238"/>
        <end position="265"/>
    </location>
</feature>
<comment type="subcellular location">
    <subcellularLocation>
        <location evidence="1">Membrane</location>
        <topology evidence="1">Multi-pass membrane protein</topology>
    </subcellularLocation>
</comment>
<sequence length="436" mass="46420">MVQRSKLLRGLDGIGTAATFLLPLGLTHLRGIAEVCIDILAIGLLARSGVSGTWAWARAPWFVLSLVWWGWQVACSMPVAPFGAGGWGGFLQALAAVRFLVMVAALQSWTLRDRRALVWMMGLLAACCLYIGGQILIQALFGYNLFGVPRFHDGTLTGPYRTPRAAAPLSRLALPTLMLGCAWVGQRLAGFRAIAAMSGLAVLAIALNVLAGQRMPLALLVLGIAICAALYRPLRPAFLVSAVLLPVLVALSAIVSHASFVHLVVLAHQQLTHFGQSPYGQIFTRATVMAISNPLTGLGYDAFRHGCADPAYFHGLRLLGSVPGDDGGGRAICVQHAHNHYLEAVTNAGLPGLGLFCAMIAGWLVALWPQPASTSSSVQAFRIGVFAAIIVQEWPFASSSDFMNLPLGGWAFLLLGTGLAATHLPQSGRVMWAWRS</sequence>